<comment type="subcellular location">
    <subcellularLocation>
        <location evidence="1">Nucleus</location>
    </subcellularLocation>
</comment>
<sequence>MLPSSGYFRGIVCPGQLRGACNRPYCHFRHDMKVSTEKNTSPSASSSQAAVPTPVQEEADAVEEEKLEEIEHQIMSKEVSECSSASLAPAVTTPSEPEEQQSQPHTSQQQESVTASGEVPKSEILQQLMSEALKKVLAENPTLASTVDASSIRIGIDPVTQESPEVNKTKKQLYHRPPDTPNYNPTPIRELKKRKQSVDGVHNLVYNPTCSRTTGDKGSGDEGDVMGEFSSDESEEVEEKNDDFDLLEEVLAEHSKNNKVKVKKKKVKELGKLQYSLTNTHKTTVDNSIMITDAKKLSDKEVKKYELPQTESVNKIITDGPYFLPPSPIFTSSSDGFEAFSARAARQEEEPSVPEECVDKAPPLAESVKTNTQPATEKKMTPKQTTEQPKPSSQPENAEKVTKASGHTHLPQLLSARGAPKLSRPNVRTWTPLVRNNIPSSETQKTTDQLDEILQLMDGSDPSNKRKLKENEHQTSNQRDSENARPKKKYKVDLNKEIESLSNPALEHSKESVTPEEPAKQQPEPTNNQDSDKKQSTKEESVSDERDATKKASPKESEEKKQTDESEAASVESEDSESNTLSEESGNDSEFKQSRHRKKRKRKRSHSSSSGSDYSHHRRKKRKRSRKRHHKRSKRSRRRRDSTSSQSDQSQESEEEREEKKNDDEEEEENYDTEEEEENEEEDKENKSKEDSESEDEDSNDDIEHTRKSKRHRKKHKYYKKLKHRRNKHKARRKRKRSKSYSRSRSTGKSRDSSRSRSRSGSQSRSSSKHRKKRNRSRHKSRNYSDSDNRDSSKENSRSRSSSRSSSKHKRRGSREDDSSGSRHRESSKSKDKRVDEESNKSRKEDRRERSSSKVDQQTSDDKKSKNHNDEEISIPMPVDPSKIKVEKNALVPDLSKVKIEKEDPLSEKSNGQVSVNAKSKESSCKGQSESSQSKVAEKFPEQRRPSSEDKNRRKKSHERKDSTESTSDKAPHRRQSCDSKASDNEGSMQRKKTEERRSSTEKIKRSQSISSQPSEMSMFDLVLASAETSKPAKTLTEISMFDSMAKTSTNHSLEASGTKNKSKDASHKGSGENAVSSEHKSSSSDKTSKSSRPDKTAHTDSHHKHTKSDSKTSHSTSKSKSSSSSSSSSHHSSSSHKRTSSTSSRSSTSKHHSTSIATTTTATTTTTTTATTTTPSSSSKTPDGSSSSKNRKSSDPSSSKSEKESSRHSSTSSRKHSSSSNKHHDSSTSRRSSSSSRHKDSKESTTETAKNNMGSEITKKRRVSADEESQGGVSDHDQPSSGVDSPLPDLSMLDEISQDDWEQMISGMDGANQEPSEETEGDDVDTDNPWVLEECMKMFNEFQPEENHLENQVLPKKMKAAVGDKEPPKSSSKQRVARSSTGNLMAKKTSRSHHQKTSPMQMMVERYQRLKEQLKMKEKQLHHLQGGPSSVTSSSSRKSKKRIAHVPNVNSLLSAQEKIKKQTHSSISSRISPKVARASGVIPETTAHTVAKGGKRIAHTPKIGALAKPIIQPELGSLVPQNIRQRYLNALIEECKKFTSEKESFNIAAAEERVCYKRAPSRMVYLNLVVNAVKRLRTQQQAGEEAQELLDKDPQLAEKMCIEEPSPSTTKPSPPVSSPSSSRSHPINPNHVQLSHTSVLSSGGIRGSWSIEKPKKSSASQEDIKGNAFYKNLTKYILTEEQLEENGYPCPDPEEKGKAIVKKIDSRKKISPSALERYCDRCSVLYTVDKWGFPKNSAPCVYHWGRAYKKRKYGTFETSYSCCGGEQGSGGCSQATTHVSENYNPKNLRGYVRTISKDSSSSNKEVYALDCEMCYTTEGNELTRITVINSSGDVVYEQLVKPENPILDYNTRFSGITENDMEDVKLTIRDVQAALLARFSDKTILIGHSLESDLHALKIIHTTVVDTSVVFPHKMGAPYKRALKNLAAEYLKRIIQDDVSGHDSAEDAIACLHLMQWKVKEDLKGFSK</sequence>
<feature type="compositionally biased region" description="Basic and acidic residues" evidence="7">
    <location>
        <begin position="992"/>
        <end position="1005"/>
    </location>
</feature>
<keyword evidence="10" id="KW-1185">Reference proteome</keyword>
<dbReference type="InterPro" id="IPR036397">
    <property type="entry name" value="RNaseH_sf"/>
</dbReference>
<feature type="compositionally biased region" description="Acidic residues" evidence="7">
    <location>
        <begin position="57"/>
        <end position="68"/>
    </location>
</feature>
<feature type="region of interest" description="Disordered" evidence="7">
    <location>
        <begin position="1048"/>
        <end position="1328"/>
    </location>
</feature>
<proteinExistence type="inferred from homology"/>
<feature type="region of interest" description="Disordered" evidence="7">
    <location>
        <begin position="1420"/>
        <end position="1444"/>
    </location>
</feature>
<keyword evidence="4" id="KW-0378">Hydrolase</keyword>
<feature type="domain" description="Exonuclease" evidence="8">
    <location>
        <begin position="1806"/>
        <end position="1965"/>
    </location>
</feature>
<evidence type="ECO:0000256" key="1">
    <source>
        <dbReference type="ARBA" id="ARBA00004123"/>
    </source>
</evidence>
<dbReference type="CDD" id="cd06145">
    <property type="entry name" value="REX1_like"/>
    <property type="match status" value="1"/>
</dbReference>
<feature type="compositionally biased region" description="Basic and acidic residues" evidence="7">
    <location>
        <begin position="860"/>
        <end position="871"/>
    </location>
</feature>
<dbReference type="Gene3D" id="3.30.420.10">
    <property type="entry name" value="Ribonuclease H-like superfamily/Ribonuclease H"/>
    <property type="match status" value="1"/>
</dbReference>
<feature type="compositionally biased region" description="Low complexity" evidence="7">
    <location>
        <begin position="1007"/>
        <end position="1017"/>
    </location>
</feature>
<feature type="compositionally biased region" description="Basic and acidic residues" evidence="7">
    <location>
        <begin position="1062"/>
        <end position="1071"/>
    </location>
</feature>
<feature type="compositionally biased region" description="Polar residues" evidence="7">
    <location>
        <begin position="437"/>
        <end position="447"/>
    </location>
</feature>
<feature type="compositionally biased region" description="Basic and acidic residues" evidence="7">
    <location>
        <begin position="1078"/>
        <end position="1101"/>
    </location>
</feature>
<feature type="region of interest" description="Disordered" evidence="7">
    <location>
        <begin position="1359"/>
        <end position="1401"/>
    </location>
</feature>
<dbReference type="SUPFAM" id="SSF53098">
    <property type="entry name" value="Ribonuclease H-like"/>
    <property type="match status" value="1"/>
</dbReference>
<reference evidence="9 10" key="1">
    <citation type="submission" date="2023-03" db="EMBL/GenBank/DDBJ databases">
        <title>High-quality genome of Scylla paramamosain provides insights in environmental adaptation.</title>
        <authorList>
            <person name="Zhang L."/>
        </authorList>
    </citation>
    <scope>NUCLEOTIDE SEQUENCE [LARGE SCALE GENOMIC DNA]</scope>
    <source>
        <strain evidence="9">LZ_2023a</strain>
        <tissue evidence="9">Muscle</tissue>
    </source>
</reference>
<feature type="compositionally biased region" description="Polar residues" evidence="7">
    <location>
        <begin position="1048"/>
        <end position="1060"/>
    </location>
</feature>
<feature type="compositionally biased region" description="Basic and acidic residues" evidence="7">
    <location>
        <begin position="896"/>
        <end position="907"/>
    </location>
</feature>
<name>A0AAW0TZ66_SCYPA</name>
<dbReference type="InterPro" id="IPR012337">
    <property type="entry name" value="RNaseH-like_sf"/>
</dbReference>
<comment type="caution">
    <text evidence="9">The sequence shown here is derived from an EMBL/GenBank/DDBJ whole genome shotgun (WGS) entry which is preliminary data.</text>
</comment>
<feature type="compositionally biased region" description="Basic residues" evidence="7">
    <location>
        <begin position="616"/>
        <end position="640"/>
    </location>
</feature>
<feature type="compositionally biased region" description="Acidic residues" evidence="7">
    <location>
        <begin position="221"/>
        <end position="240"/>
    </location>
</feature>
<evidence type="ECO:0000256" key="6">
    <source>
        <dbReference type="ARBA" id="ARBA00023242"/>
    </source>
</evidence>
<feature type="compositionally biased region" description="Polar residues" evidence="7">
    <location>
        <begin position="1370"/>
        <end position="1384"/>
    </location>
</feature>
<dbReference type="GO" id="GO:0003676">
    <property type="term" value="F:nucleic acid binding"/>
    <property type="evidence" value="ECO:0007669"/>
    <property type="project" value="InterPro"/>
</dbReference>
<evidence type="ECO:0000313" key="9">
    <source>
        <dbReference type="EMBL" id="KAK8391920.1"/>
    </source>
</evidence>
<feature type="compositionally biased region" description="Low complexity" evidence="7">
    <location>
        <begin position="925"/>
        <end position="935"/>
    </location>
</feature>
<evidence type="ECO:0000313" key="10">
    <source>
        <dbReference type="Proteomes" id="UP001487740"/>
    </source>
</evidence>
<feature type="compositionally biased region" description="Basic and acidic residues" evidence="7">
    <location>
        <begin position="814"/>
        <end position="853"/>
    </location>
</feature>
<organism evidence="9 10">
    <name type="scientific">Scylla paramamosain</name>
    <name type="common">Mud crab</name>
    <dbReference type="NCBI Taxonomy" id="85552"/>
    <lineage>
        <taxon>Eukaryota</taxon>
        <taxon>Metazoa</taxon>
        <taxon>Ecdysozoa</taxon>
        <taxon>Arthropoda</taxon>
        <taxon>Crustacea</taxon>
        <taxon>Multicrustacea</taxon>
        <taxon>Malacostraca</taxon>
        <taxon>Eumalacostraca</taxon>
        <taxon>Eucarida</taxon>
        <taxon>Decapoda</taxon>
        <taxon>Pleocyemata</taxon>
        <taxon>Brachyura</taxon>
        <taxon>Eubrachyura</taxon>
        <taxon>Portunoidea</taxon>
        <taxon>Portunidae</taxon>
        <taxon>Portuninae</taxon>
        <taxon>Scylla</taxon>
    </lineage>
</organism>
<feature type="compositionally biased region" description="Polar residues" evidence="7">
    <location>
        <begin position="1247"/>
        <end position="1256"/>
    </location>
</feature>
<feature type="compositionally biased region" description="Basic and acidic residues" evidence="7">
    <location>
        <begin position="936"/>
        <end position="952"/>
    </location>
</feature>
<comment type="similarity">
    <text evidence="2">Belongs to the REXO1/REXO3 family.</text>
</comment>
<evidence type="ECO:0000256" key="2">
    <source>
        <dbReference type="ARBA" id="ARBA00006357"/>
    </source>
</evidence>
<feature type="compositionally biased region" description="Low complexity" evidence="7">
    <location>
        <begin position="40"/>
        <end position="55"/>
    </location>
</feature>
<keyword evidence="5" id="KW-0269">Exonuclease</keyword>
<accession>A0AAW0TZ66</accession>
<dbReference type="Pfam" id="PF15870">
    <property type="entry name" value="EloA-BP1"/>
    <property type="match status" value="1"/>
</dbReference>
<gene>
    <name evidence="9" type="ORF">O3P69_017499</name>
</gene>
<feature type="compositionally biased region" description="Acidic residues" evidence="7">
    <location>
        <begin position="692"/>
        <end position="701"/>
    </location>
</feature>
<dbReference type="PANTHER" id="PTHR12801">
    <property type="entry name" value="RNA EXONUCLEASE REXO1 / RECO3 FAMILY MEMBER-RELATED"/>
    <property type="match status" value="1"/>
</dbReference>
<feature type="compositionally biased region" description="Low complexity" evidence="7">
    <location>
        <begin position="1114"/>
        <end position="1133"/>
    </location>
</feature>
<dbReference type="GO" id="GO:0004527">
    <property type="term" value="F:exonuclease activity"/>
    <property type="evidence" value="ECO:0007669"/>
    <property type="project" value="UniProtKB-KW"/>
</dbReference>
<feature type="compositionally biased region" description="Basic and acidic residues" evidence="7">
    <location>
        <begin position="69"/>
        <end position="80"/>
    </location>
</feature>
<feature type="compositionally biased region" description="Basic residues" evidence="7">
    <location>
        <begin position="594"/>
        <end position="606"/>
    </location>
</feature>
<feature type="region of interest" description="Disordered" evidence="7">
    <location>
        <begin position="340"/>
        <end position="1017"/>
    </location>
</feature>
<dbReference type="SMART" id="SM00479">
    <property type="entry name" value="EXOIII"/>
    <property type="match status" value="1"/>
</dbReference>
<evidence type="ECO:0000256" key="7">
    <source>
        <dbReference type="SAM" id="MobiDB-lite"/>
    </source>
</evidence>
<feature type="compositionally biased region" description="Basic and acidic residues" evidence="7">
    <location>
        <begin position="507"/>
        <end position="519"/>
    </location>
</feature>
<feature type="compositionally biased region" description="Low complexity" evidence="7">
    <location>
        <begin position="1155"/>
        <end position="1189"/>
    </location>
</feature>
<feature type="compositionally biased region" description="Acidic residues" evidence="7">
    <location>
        <begin position="664"/>
        <end position="683"/>
    </location>
</feature>
<keyword evidence="3" id="KW-0540">Nuclease</keyword>
<dbReference type="Proteomes" id="UP001487740">
    <property type="component" value="Unassembled WGS sequence"/>
</dbReference>
<evidence type="ECO:0000256" key="3">
    <source>
        <dbReference type="ARBA" id="ARBA00022722"/>
    </source>
</evidence>
<feature type="compositionally biased region" description="Basic and acidic residues" evidence="7">
    <location>
        <begin position="530"/>
        <end position="564"/>
    </location>
</feature>
<feature type="region of interest" description="Disordered" evidence="7">
    <location>
        <begin position="35"/>
        <end position="122"/>
    </location>
</feature>
<evidence type="ECO:0000256" key="4">
    <source>
        <dbReference type="ARBA" id="ARBA00022801"/>
    </source>
</evidence>
<dbReference type="GO" id="GO:0005634">
    <property type="term" value="C:nucleus"/>
    <property type="evidence" value="ECO:0007669"/>
    <property type="project" value="UniProtKB-SubCell"/>
</dbReference>
<dbReference type="InterPro" id="IPR013520">
    <property type="entry name" value="Ribonucl_H"/>
</dbReference>
<feature type="compositionally biased region" description="Basic residues" evidence="7">
    <location>
        <begin position="707"/>
        <end position="748"/>
    </location>
</feature>
<evidence type="ECO:0000256" key="5">
    <source>
        <dbReference type="ARBA" id="ARBA00022839"/>
    </source>
</evidence>
<feature type="region of interest" description="Disordered" evidence="7">
    <location>
        <begin position="158"/>
        <end position="240"/>
    </location>
</feature>
<feature type="region of interest" description="Disordered" evidence="7">
    <location>
        <begin position="1604"/>
        <end position="1638"/>
    </location>
</feature>
<feature type="compositionally biased region" description="Basic and acidic residues" evidence="7">
    <location>
        <begin position="469"/>
        <end position="499"/>
    </location>
</feature>
<dbReference type="InterPro" id="IPR047021">
    <property type="entry name" value="REXO1/3/4-like"/>
</dbReference>
<feature type="compositionally biased region" description="Polar residues" evidence="7">
    <location>
        <begin position="382"/>
        <end position="396"/>
    </location>
</feature>
<feature type="compositionally biased region" description="Low complexity" evidence="7">
    <location>
        <begin position="92"/>
        <end position="112"/>
    </location>
</feature>
<dbReference type="PANTHER" id="PTHR12801:SF115">
    <property type="entry name" value="FI18136P1-RELATED"/>
    <property type="match status" value="1"/>
</dbReference>
<protein>
    <recommendedName>
        <fullName evidence="8">Exonuclease domain-containing protein</fullName>
    </recommendedName>
</protein>
<dbReference type="FunFam" id="3.30.420.10:FF:000021">
    <property type="entry name" value="RNA exonuclease 1 homolog"/>
    <property type="match status" value="1"/>
</dbReference>
<dbReference type="InterPro" id="IPR034922">
    <property type="entry name" value="REX1-like_exo"/>
</dbReference>
<feature type="compositionally biased region" description="Acidic residues" evidence="7">
    <location>
        <begin position="1316"/>
        <end position="1327"/>
    </location>
</feature>
<feature type="compositionally biased region" description="Basic and acidic residues" evidence="7">
    <location>
        <begin position="783"/>
        <end position="798"/>
    </location>
</feature>
<keyword evidence="6" id="KW-0539">Nucleus</keyword>
<evidence type="ECO:0000259" key="8">
    <source>
        <dbReference type="SMART" id="SM00479"/>
    </source>
</evidence>
<dbReference type="EMBL" id="JARAKH010000023">
    <property type="protein sequence ID" value="KAK8391920.1"/>
    <property type="molecule type" value="Genomic_DNA"/>
</dbReference>
<feature type="compositionally biased region" description="Basic and acidic residues" evidence="7">
    <location>
        <begin position="959"/>
        <end position="984"/>
    </location>
</feature>
<feature type="compositionally biased region" description="Polar residues" evidence="7">
    <location>
        <begin position="908"/>
        <end position="918"/>
    </location>
</feature>
<feature type="compositionally biased region" description="Basic residues" evidence="7">
    <location>
        <begin position="767"/>
        <end position="782"/>
    </location>
</feature>
<dbReference type="InterPro" id="IPR031736">
    <property type="entry name" value="REXO1-like_dom"/>
</dbReference>